<dbReference type="EMBL" id="PFCK01000022">
    <property type="protein sequence ID" value="PIR71753.1"/>
    <property type="molecule type" value="Genomic_DNA"/>
</dbReference>
<proteinExistence type="predicted"/>
<dbReference type="Gene3D" id="1.10.3210.10">
    <property type="entry name" value="Hypothetical protein af1432"/>
    <property type="match status" value="1"/>
</dbReference>
<dbReference type="AlphaFoldDB" id="A0A2H0TJM6"/>
<feature type="non-terminal residue" evidence="1">
    <location>
        <position position="63"/>
    </location>
</feature>
<dbReference type="PANTHER" id="PTHR38659">
    <property type="entry name" value="METAL-DEPENDENT PHOSPHOHYDROLASE"/>
    <property type="match status" value="1"/>
</dbReference>
<dbReference type="PANTHER" id="PTHR38659:SF2">
    <property type="entry name" value="HDIG DOMAIN PROTEIN"/>
    <property type="match status" value="1"/>
</dbReference>
<sequence>MNNWPNKKEAEEILDEWVKNGSLKKHAYAVQAAMEAYAKKLGEDPEKWGIVGLLHDFDYERYP</sequence>
<evidence type="ECO:0000313" key="1">
    <source>
        <dbReference type="EMBL" id="PIR71753.1"/>
    </source>
</evidence>
<reference evidence="2" key="1">
    <citation type="submission" date="2017-09" db="EMBL/GenBank/DDBJ databases">
        <title>Depth-based differentiation of microbial function through sediment-hosted aquifers and enrichment of novel symbionts in the deep terrestrial subsurface.</title>
        <authorList>
            <person name="Probst A.J."/>
            <person name="Ladd B."/>
            <person name="Jarett J.K."/>
            <person name="Geller-Mcgrath D.E."/>
            <person name="Sieber C.M.K."/>
            <person name="Emerson J.B."/>
            <person name="Anantharaman K."/>
            <person name="Thomas B.C."/>
            <person name="Malmstrom R."/>
            <person name="Stieglmeier M."/>
            <person name="Klingl A."/>
            <person name="Woyke T."/>
            <person name="Ryan C.M."/>
            <person name="Banfield J.F."/>
        </authorList>
    </citation>
    <scope>NUCLEOTIDE SEQUENCE [LARGE SCALE GENOMIC DNA]</scope>
</reference>
<dbReference type="Proteomes" id="UP000228909">
    <property type="component" value="Unassembled WGS sequence"/>
</dbReference>
<comment type="caution">
    <text evidence="1">The sequence shown here is derived from an EMBL/GenBank/DDBJ whole genome shotgun (WGS) entry which is preliminary data.</text>
</comment>
<organism evidence="1 2">
    <name type="scientific">Candidatus Nealsonbacteria bacterium CG10_big_fil_rev_8_21_14_0_10_37_25</name>
    <dbReference type="NCBI Taxonomy" id="1974711"/>
    <lineage>
        <taxon>Bacteria</taxon>
        <taxon>Candidatus Nealsoniibacteriota</taxon>
    </lineage>
</organism>
<protein>
    <submittedName>
        <fullName evidence="1">HAD family hydrolase</fullName>
    </submittedName>
</protein>
<name>A0A2H0TJM6_9BACT</name>
<accession>A0A2H0TJM6</accession>
<keyword evidence="1" id="KW-0378">Hydrolase</keyword>
<evidence type="ECO:0000313" key="2">
    <source>
        <dbReference type="Proteomes" id="UP000228909"/>
    </source>
</evidence>
<gene>
    <name evidence="1" type="ORF">COU43_00820</name>
</gene>
<dbReference type="SUPFAM" id="SSF109604">
    <property type="entry name" value="HD-domain/PDEase-like"/>
    <property type="match status" value="1"/>
</dbReference>
<dbReference type="GO" id="GO:0016787">
    <property type="term" value="F:hydrolase activity"/>
    <property type="evidence" value="ECO:0007669"/>
    <property type="project" value="UniProtKB-KW"/>
</dbReference>